<keyword evidence="1" id="KW-0460">Magnesium</keyword>
<keyword evidence="1" id="KW-0479">Metal-binding</keyword>
<dbReference type="Gene3D" id="1.10.4080.10">
    <property type="entry name" value="ADP-ribosylation/Crystallin J1"/>
    <property type="match status" value="1"/>
</dbReference>
<dbReference type="SUPFAM" id="SSF101478">
    <property type="entry name" value="ADP-ribosylglycohydrolase"/>
    <property type="match status" value="1"/>
</dbReference>
<feature type="binding site" evidence="1">
    <location>
        <position position="273"/>
    </location>
    <ligand>
        <name>Mg(2+)</name>
        <dbReference type="ChEBI" id="CHEBI:18420"/>
        <label>1</label>
    </ligand>
</feature>
<feature type="binding site" evidence="1">
    <location>
        <position position="271"/>
    </location>
    <ligand>
        <name>Mg(2+)</name>
        <dbReference type="ChEBI" id="CHEBI:18420"/>
        <label>1</label>
    </ligand>
</feature>
<feature type="binding site" evidence="1">
    <location>
        <position position="59"/>
    </location>
    <ligand>
        <name>Mg(2+)</name>
        <dbReference type="ChEBI" id="CHEBI:18420"/>
        <label>1</label>
    </ligand>
</feature>
<evidence type="ECO:0008006" key="4">
    <source>
        <dbReference type="Google" id="ProtNLM"/>
    </source>
</evidence>
<dbReference type="PANTHER" id="PTHR16222:SF35">
    <property type="entry name" value="ADP-RIBOSYLGLYCOHYDROLASE"/>
    <property type="match status" value="1"/>
</dbReference>
<comment type="cofactor">
    <cofactor evidence="1">
        <name>Mg(2+)</name>
        <dbReference type="ChEBI" id="CHEBI:18420"/>
    </cofactor>
    <text evidence="1">Binds 2 magnesium ions per subunit.</text>
</comment>
<dbReference type="InterPro" id="IPR005502">
    <property type="entry name" value="Ribosyl_crysJ1"/>
</dbReference>
<sequence length="340" mass="35465">MAKTTSPLDAARGALLGAACGDAAGAVLEFSGHVGAEDAAWALTMPGGGCFNVGKGQFTDDTELALSLANGLLLHDGTSPSFPAEQVAQQYVKWFESGPFDIGNTCRNAFALNCVPGKAVAAQMIAASDTQNGSSKSNGALMRATPLAVFGCYMPTSSLAAIAEQDACLSHPNKVCQSCNAAYVAAVGHLISHPGDQQGALAVASKVASGPDFDPGVRKWLLEDSLDNPAALNCEQLIGYCRWGFTLAFMFLRTGTRYKDAIEQTLFCGGDTDTNAAIVGGLLGAFWGAKAIPQSMSGPVIAYAWNDKEGQGHKRPFNLQGHRILCVADALMDLAQRLRG</sequence>
<dbReference type="Proteomes" id="UP001438707">
    <property type="component" value="Unassembled WGS sequence"/>
</dbReference>
<dbReference type="Pfam" id="PF03747">
    <property type="entry name" value="ADP_ribosyl_GH"/>
    <property type="match status" value="1"/>
</dbReference>
<comment type="caution">
    <text evidence="2">The sequence shown here is derived from an EMBL/GenBank/DDBJ whole genome shotgun (WGS) entry which is preliminary data.</text>
</comment>
<dbReference type="InterPro" id="IPR036705">
    <property type="entry name" value="Ribosyl_crysJ1_sf"/>
</dbReference>
<dbReference type="PANTHER" id="PTHR16222">
    <property type="entry name" value="ADP-RIBOSYLGLYCOHYDROLASE"/>
    <property type="match status" value="1"/>
</dbReference>
<evidence type="ECO:0000313" key="3">
    <source>
        <dbReference type="Proteomes" id="UP001438707"/>
    </source>
</evidence>
<evidence type="ECO:0000313" key="2">
    <source>
        <dbReference type="EMBL" id="KAK9826033.1"/>
    </source>
</evidence>
<evidence type="ECO:0000256" key="1">
    <source>
        <dbReference type="PIRSR" id="PIRSR605502-1"/>
    </source>
</evidence>
<reference evidence="2 3" key="1">
    <citation type="journal article" date="2024" name="Nat. Commun.">
        <title>Phylogenomics reveals the evolutionary origins of lichenization in chlorophyte algae.</title>
        <authorList>
            <person name="Puginier C."/>
            <person name="Libourel C."/>
            <person name="Otte J."/>
            <person name="Skaloud P."/>
            <person name="Haon M."/>
            <person name="Grisel S."/>
            <person name="Petersen M."/>
            <person name="Berrin J.G."/>
            <person name="Delaux P.M."/>
            <person name="Dal Grande F."/>
            <person name="Keller J."/>
        </authorList>
    </citation>
    <scope>NUCLEOTIDE SEQUENCE [LARGE SCALE GENOMIC DNA]</scope>
    <source>
        <strain evidence="2 3">SAG 2145</strain>
    </source>
</reference>
<feature type="binding site" evidence="1">
    <location>
        <position position="274"/>
    </location>
    <ligand>
        <name>Mg(2+)</name>
        <dbReference type="ChEBI" id="CHEBI:18420"/>
        <label>1</label>
    </ligand>
</feature>
<accession>A0AAW1QXN5</accession>
<protein>
    <recommendedName>
        <fullName evidence="4">ADP-ribosyl-[dinitrogen reductase] hydrolase</fullName>
    </recommendedName>
</protein>
<dbReference type="EMBL" id="JALJOS010000022">
    <property type="protein sequence ID" value="KAK9826033.1"/>
    <property type="molecule type" value="Genomic_DNA"/>
</dbReference>
<feature type="binding site" evidence="1">
    <location>
        <position position="61"/>
    </location>
    <ligand>
        <name>Mg(2+)</name>
        <dbReference type="ChEBI" id="CHEBI:18420"/>
        <label>1</label>
    </ligand>
</feature>
<organism evidence="2 3">
    <name type="scientific">Apatococcus lobatus</name>
    <dbReference type="NCBI Taxonomy" id="904363"/>
    <lineage>
        <taxon>Eukaryota</taxon>
        <taxon>Viridiplantae</taxon>
        <taxon>Chlorophyta</taxon>
        <taxon>core chlorophytes</taxon>
        <taxon>Trebouxiophyceae</taxon>
        <taxon>Chlorellales</taxon>
        <taxon>Chlorellaceae</taxon>
        <taxon>Apatococcus</taxon>
    </lineage>
</organism>
<dbReference type="GO" id="GO:0046872">
    <property type="term" value="F:metal ion binding"/>
    <property type="evidence" value="ECO:0007669"/>
    <property type="project" value="UniProtKB-KW"/>
</dbReference>
<gene>
    <name evidence="2" type="ORF">WJX74_007037</name>
</gene>
<keyword evidence="3" id="KW-1185">Reference proteome</keyword>
<dbReference type="InterPro" id="IPR050792">
    <property type="entry name" value="ADP-ribosylglycohydrolase"/>
</dbReference>
<dbReference type="AlphaFoldDB" id="A0AAW1QXN5"/>
<proteinExistence type="predicted"/>
<name>A0AAW1QXN5_9CHLO</name>
<feature type="binding site" evidence="1">
    <location>
        <position position="60"/>
    </location>
    <ligand>
        <name>Mg(2+)</name>
        <dbReference type="ChEBI" id="CHEBI:18420"/>
        <label>1</label>
    </ligand>
</feature>